<name>A0A1X2GVK7_9FUNG</name>
<dbReference type="EMBL" id="MCGT01000002">
    <property type="protein sequence ID" value="ORX62053.1"/>
    <property type="molecule type" value="Genomic_DNA"/>
</dbReference>
<dbReference type="Proteomes" id="UP000242146">
    <property type="component" value="Unassembled WGS sequence"/>
</dbReference>
<sequence>MEASMIATNESYLSLFKLFQRFKRQERKRYELLVKKLYPLLKAHSPTDIDQQTGIKHTPTPATPSIWDKMRGYSEPKGATDLIYLIRELLLDWWDKLLETVPFVASNEKSVYYDCICMIMTRVFPNHLHSLIGATGWDYEKYVRKIAIDIEDRASPWMARWIEFHGELFLIFFRHFHTALTTYLWQICPEAQHEKIKFRDTMLAHSPGYLYFCGHFLRCIHNMINGMVHSLPMETPDDAVDSLVSLSSTQVQKPDSQTTPDKRKINQPPSFHSSLLDDTGSYIIVNDNDVVFGQQHVGKPMLLDKLNWKYAKCLAWIAMMVEPCGRFHNMVNIMCRALTTTIDVGNDSGVFGLFDFLEATLLQCQHNRLMTEYHPPYDHPFILHTIHIVFAYADHTSSLLRALSYVYSHFSFLTTRSSLLDMLCNRILLEPAIFERLFLHWSKHVRSFFAQLLVYRVGVIWPGARVAWKPDSSAKPEIPSLCRGLCNQEPIDELWEHTQDFDLSPDAFIRMERTLRKHTTIVIHRVLETMYKSFHGQCEKYERIHLTKTHHYEGFSKPKPVVPYCMFPPQLSDSTTSMYLSLTSSKNIDLCSLAFSTYKESLYQPASSSIHRRRSFGSAFSTLSSTTAYSDDDTTLQRWASDDHGFMENAYDVYKNGYVLWFQYYAVPRPIIDPFIATAPTQQLPLRSSETQWPSKEVLDKFEPCSNNAVLLRGYGRTSDIDRQRHYRTLADAPNRQLTVERTLKAASDWQYSSCHHVYALEQQKEMIALHDASTANSPLPKLVLVWPVHWVVHGDVK</sequence>
<dbReference type="OrthoDB" id="2277930at2759"/>
<dbReference type="STRING" id="101127.A0A1X2GVK7"/>
<dbReference type="PANTHER" id="PTHR37988">
    <property type="entry name" value="UPF0592 MEMBRANE PROTEIN C7D4.03C"/>
    <property type="match status" value="1"/>
</dbReference>
<evidence type="ECO:0000313" key="2">
    <source>
        <dbReference type="EMBL" id="ORX62053.1"/>
    </source>
</evidence>
<feature type="compositionally biased region" description="Polar residues" evidence="1">
    <location>
        <begin position="249"/>
        <end position="259"/>
    </location>
</feature>
<dbReference type="PANTHER" id="PTHR37988:SF1">
    <property type="entry name" value="UPF0592 MEMBRANE PROTEIN C7D4.03C"/>
    <property type="match status" value="1"/>
</dbReference>
<dbReference type="Pfam" id="PF08578">
    <property type="entry name" value="DUF1765"/>
    <property type="match status" value="1"/>
</dbReference>
<keyword evidence="3" id="KW-1185">Reference proteome</keyword>
<proteinExistence type="predicted"/>
<reference evidence="2 3" key="1">
    <citation type="submission" date="2016-07" db="EMBL/GenBank/DDBJ databases">
        <title>Pervasive Adenine N6-methylation of Active Genes in Fungi.</title>
        <authorList>
            <consortium name="DOE Joint Genome Institute"/>
            <person name="Mondo S.J."/>
            <person name="Dannebaum R.O."/>
            <person name="Kuo R.C."/>
            <person name="Labutti K."/>
            <person name="Haridas S."/>
            <person name="Kuo A."/>
            <person name="Salamov A."/>
            <person name="Ahrendt S.R."/>
            <person name="Lipzen A."/>
            <person name="Sullivan W."/>
            <person name="Andreopoulos W.B."/>
            <person name="Clum A."/>
            <person name="Lindquist E."/>
            <person name="Daum C."/>
            <person name="Ramamoorthy G.K."/>
            <person name="Gryganskyi A."/>
            <person name="Culley D."/>
            <person name="Magnuson J.K."/>
            <person name="James T.Y."/>
            <person name="O'Malley M.A."/>
            <person name="Stajich J.E."/>
            <person name="Spatafora J.W."/>
            <person name="Visel A."/>
            <person name="Grigoriev I.V."/>
        </authorList>
    </citation>
    <scope>NUCLEOTIDE SEQUENCE [LARGE SCALE GENOMIC DNA]</scope>
    <source>
        <strain evidence="2 3">NRRL 3301</strain>
    </source>
</reference>
<evidence type="ECO:0000313" key="3">
    <source>
        <dbReference type="Proteomes" id="UP000242146"/>
    </source>
</evidence>
<evidence type="ECO:0000256" key="1">
    <source>
        <dbReference type="SAM" id="MobiDB-lite"/>
    </source>
</evidence>
<accession>A0A1X2GVK7</accession>
<protein>
    <recommendedName>
        <fullName evidence="4">DUF1765-domain-containing protein</fullName>
    </recommendedName>
</protein>
<evidence type="ECO:0008006" key="4">
    <source>
        <dbReference type="Google" id="ProtNLM"/>
    </source>
</evidence>
<gene>
    <name evidence="2" type="ORF">DM01DRAFT_1392176</name>
</gene>
<organism evidence="2 3">
    <name type="scientific">Hesseltinella vesiculosa</name>
    <dbReference type="NCBI Taxonomy" id="101127"/>
    <lineage>
        <taxon>Eukaryota</taxon>
        <taxon>Fungi</taxon>
        <taxon>Fungi incertae sedis</taxon>
        <taxon>Mucoromycota</taxon>
        <taxon>Mucoromycotina</taxon>
        <taxon>Mucoromycetes</taxon>
        <taxon>Mucorales</taxon>
        <taxon>Cunninghamellaceae</taxon>
        <taxon>Hesseltinella</taxon>
    </lineage>
</organism>
<dbReference type="AlphaFoldDB" id="A0A1X2GVK7"/>
<feature type="region of interest" description="Disordered" evidence="1">
    <location>
        <begin position="249"/>
        <end position="270"/>
    </location>
</feature>
<comment type="caution">
    <text evidence="2">The sequence shown here is derived from an EMBL/GenBank/DDBJ whole genome shotgun (WGS) entry which is preliminary data.</text>
</comment>
<dbReference type="InterPro" id="IPR013887">
    <property type="entry name" value="UPF0592"/>
</dbReference>